<comment type="caution">
    <text evidence="1">The sequence shown here is derived from an EMBL/GenBank/DDBJ whole genome shotgun (WGS) entry which is preliminary data.</text>
</comment>
<dbReference type="Proteomes" id="UP000828390">
    <property type="component" value="Unassembled WGS sequence"/>
</dbReference>
<reference evidence="1" key="2">
    <citation type="submission" date="2020-11" db="EMBL/GenBank/DDBJ databases">
        <authorList>
            <person name="McCartney M.A."/>
            <person name="Auch B."/>
            <person name="Kono T."/>
            <person name="Mallez S."/>
            <person name="Becker A."/>
            <person name="Gohl D.M."/>
            <person name="Silverstein K.A.T."/>
            <person name="Koren S."/>
            <person name="Bechman K.B."/>
            <person name="Herman A."/>
            <person name="Abrahante J.E."/>
            <person name="Garbe J."/>
        </authorList>
    </citation>
    <scope>NUCLEOTIDE SEQUENCE</scope>
    <source>
        <strain evidence="1">Duluth1</strain>
        <tissue evidence="1">Whole animal</tissue>
    </source>
</reference>
<sequence>MQRLIGWRARTVIPISKGLRKPQADQTGKIASKLNDYRCKQKFYYDRHTQVKEDLKPNDTVRIKTPTGWRPAEYVRKSPYPRSHIVKAGESGREYRRNTYGNVRDTTCIVLLKHAVMSYLY</sequence>
<accession>A0A9D4GP38</accession>
<reference evidence="1" key="1">
    <citation type="journal article" date="2019" name="bioRxiv">
        <title>The Genome of the Zebra Mussel, Dreissena polymorpha: A Resource for Invasive Species Research.</title>
        <authorList>
            <person name="McCartney M.A."/>
            <person name="Auch B."/>
            <person name="Kono T."/>
            <person name="Mallez S."/>
            <person name="Zhang Y."/>
            <person name="Obille A."/>
            <person name="Becker A."/>
            <person name="Abrahante J.E."/>
            <person name="Garbe J."/>
            <person name="Badalamenti J.P."/>
            <person name="Herman A."/>
            <person name="Mangelson H."/>
            <person name="Liachko I."/>
            <person name="Sullivan S."/>
            <person name="Sone E.D."/>
            <person name="Koren S."/>
            <person name="Silverstein K.A.T."/>
            <person name="Beckman K.B."/>
            <person name="Gohl D.M."/>
        </authorList>
    </citation>
    <scope>NUCLEOTIDE SEQUENCE</scope>
    <source>
        <strain evidence="1">Duluth1</strain>
        <tissue evidence="1">Whole animal</tissue>
    </source>
</reference>
<protein>
    <submittedName>
        <fullName evidence="1">Uncharacterized protein</fullName>
    </submittedName>
</protein>
<evidence type="ECO:0000313" key="1">
    <source>
        <dbReference type="EMBL" id="KAH3820719.1"/>
    </source>
</evidence>
<keyword evidence="2" id="KW-1185">Reference proteome</keyword>
<evidence type="ECO:0000313" key="2">
    <source>
        <dbReference type="Proteomes" id="UP000828390"/>
    </source>
</evidence>
<gene>
    <name evidence="1" type="ORF">DPMN_122468</name>
</gene>
<dbReference type="EMBL" id="JAIWYP010000005">
    <property type="protein sequence ID" value="KAH3820719.1"/>
    <property type="molecule type" value="Genomic_DNA"/>
</dbReference>
<organism evidence="1 2">
    <name type="scientific">Dreissena polymorpha</name>
    <name type="common">Zebra mussel</name>
    <name type="synonym">Mytilus polymorpha</name>
    <dbReference type="NCBI Taxonomy" id="45954"/>
    <lineage>
        <taxon>Eukaryota</taxon>
        <taxon>Metazoa</taxon>
        <taxon>Spiralia</taxon>
        <taxon>Lophotrochozoa</taxon>
        <taxon>Mollusca</taxon>
        <taxon>Bivalvia</taxon>
        <taxon>Autobranchia</taxon>
        <taxon>Heteroconchia</taxon>
        <taxon>Euheterodonta</taxon>
        <taxon>Imparidentia</taxon>
        <taxon>Neoheterodontei</taxon>
        <taxon>Myida</taxon>
        <taxon>Dreissenoidea</taxon>
        <taxon>Dreissenidae</taxon>
        <taxon>Dreissena</taxon>
    </lineage>
</organism>
<proteinExistence type="predicted"/>
<name>A0A9D4GP38_DREPO</name>
<dbReference type="AlphaFoldDB" id="A0A9D4GP38"/>